<feature type="region of interest" description="Disordered" evidence="2">
    <location>
        <begin position="543"/>
        <end position="565"/>
    </location>
</feature>
<dbReference type="PANTHER" id="PTHR43941">
    <property type="entry name" value="STRUCTURAL MAINTENANCE OF CHROMOSOMES PROTEIN 2"/>
    <property type="match status" value="1"/>
</dbReference>
<reference evidence="3 4" key="1">
    <citation type="submission" date="2024-10" db="EMBL/GenBank/DDBJ databases">
        <title>Updated reference genomes for cyclostephanoid diatoms.</title>
        <authorList>
            <person name="Roberts W.R."/>
            <person name="Alverson A.J."/>
        </authorList>
    </citation>
    <scope>NUCLEOTIDE SEQUENCE [LARGE SCALE GENOMIC DNA]</scope>
    <source>
        <strain evidence="3 4">AJA010-31</strain>
    </source>
</reference>
<keyword evidence="4" id="KW-1185">Reference proteome</keyword>
<feature type="compositionally biased region" description="Polar residues" evidence="2">
    <location>
        <begin position="543"/>
        <end position="553"/>
    </location>
</feature>
<feature type="region of interest" description="Disordered" evidence="2">
    <location>
        <begin position="1807"/>
        <end position="1837"/>
    </location>
</feature>
<dbReference type="EMBL" id="JALLPJ020000687">
    <property type="protein sequence ID" value="KAL3785552.1"/>
    <property type="molecule type" value="Genomic_DNA"/>
</dbReference>
<keyword evidence="1" id="KW-0175">Coiled coil</keyword>
<dbReference type="Gene3D" id="1.10.287.1490">
    <property type="match status" value="1"/>
</dbReference>
<feature type="compositionally biased region" description="Polar residues" evidence="2">
    <location>
        <begin position="740"/>
        <end position="752"/>
    </location>
</feature>
<evidence type="ECO:0000313" key="3">
    <source>
        <dbReference type="EMBL" id="KAL3785552.1"/>
    </source>
</evidence>
<sequence>MNPIAIDNDFEESELQMKHNHHHHIGMVSPDFNSCNGNNIAKKCCVDAKANNIVSPDARTSFTSPQPQNHDLHVVTPLSSATPTKYTPSPLKSPFRNSMALLDSKLDSLKKEDVALHAKIESMNAWLDGSGMEDSFDGELVFDVDFGDLRELCDEADVENEQGGVCLVERDSLKELDFGAVDEFSINSDEESKILADAKHPFVGLLAQSEEASFFISQKQSACDVQLTGPNYVPTANEIGENSVAEAAPNGQPQVVKSFDVLESKKHNSIRKHETSTNTSGVYYSMGDNRKEDALEGACIEDNLSCKQHLGSQTGLSNHVELDECQSAVTSEVVYLHKTQSEATSAIGRVSHCKTSLASISEIGKISSADLAAPANCHTIPSTERNLSFFSPVDASESQIYFTPYNRNSSLDSRQSINLFSTTTATVYGSAGDATLDGSNGLKRRDADFYGRIEVDRKLFSTGHSRTSNSEPSLCPTDVSTIQELWTDHSSIDCEAVNDLSKFMSALKVDSAMSMFEAGTASSHIISNASCCVSSAQSCNSGESSSKQHSSPIQPKKLDLVSGDDAGDTHKHAISAQHYLLVCARDSAAQENESTAIVSEVQSKLGKASICCDTGSGLASDRRLVIVDCTESKNWPIAPEVKILDESIVKRQTTLASTECLSSVSTGQAICPANDASYDELLALVSKLRYQLAEVNATCEVVKSERDALRLERDVLLETNRLSIELKSKADEKGNHEETTGNAYCSHPTSIPKSELVPSTEISTTECSFLSGEDELEQAIELVISSARSKAGSNIDTSKACISCNSCVRFADQVTCLKLENERLKSELEKSHQGLFTPSQPPICMSPDASACAKPVDLETLFSANSRNDDGSSTSSSHYAQSSKLSALEDSLRNTIQSRNQLKKLYHYLIRNYQDLERNLRDINAEKNSAIDELKEASSLVSLLESSHESLQSDKLIAEQQRDELKLRVDDSRKHLNSAKSELQLMDSKFNAANDAIKSMNDKINELQSERKAYLEKLKRTEHQLTEANIEIDLISDERTKQEEKIKGLLSCLTAVDEEKSVLEDSLAELSQTIDDLQQQINQKESIIDDLSHTINEMKGEMASCFERLEDAESKLNSATYLNDCALEHLWTPKKKANTLAIYSVEQHQSPQEPKIQLIETTREESPKVYKHQDRFKLIAANLSVIVLQQKLRASRAKRQQKSKESDLFDLSENLAVAETSIGELNVDRRRLAEDVVRLTGENEILSLKLEECNMSRPTSEALVLEDECGVEAVNCFSYSSLHNQTEVASSESNLNLQSTIAKLALALVKLKIRERSLLRKANETRKNEVQLQNKLMKLQKHLPKVVNEANAVTDSMADFKSEIVNTIRKEQKHLLRELRELSPASMLQHKVYQLLDEKQSLHAQISRLEMEIRALDAELQTKNYESQCTNNDEASPGSRDIDREVNDLVLQIDALKREHEQEKSDATDELDQVKFYLLHEKEAASLLRAQLDKVLSQNDELTKFSQTREEEHHRLAQAASSLKAENDSLSAAEYEHDSTMAYKKVKSCEHELELSEKLRLQLQSQLDAETNAWNLVHTQKNLIGDLNSKIEELSHESEAKEEALSTMNCKIISLASERDNLSAQLASVADEFNTLRSEHENLKYSYQLLSRDESDRTDSSVKTFSSCEHLGTVCEEERPLSPGRDIIEILSAPQLSKTDIQAVSDKMHQLHSILSKVQEERSSLKQEVKQLREFKDSSSHLDMLLRKNSDSLRSHLIESQNEVARLKRKLQTLDQPRITNFASPFTTFTSESNRPQFELSLETPRVSNLATKHHAKSSPKYRKSKSPQESNKVRSKERFEVKKGISLFNMFKDTKKSGRKDFIKYRNANKDSHSINSFEPISPGEKRKREQAELMIKSLRRRYEV</sequence>
<feature type="coiled-coil region" evidence="1">
    <location>
        <begin position="885"/>
        <end position="1115"/>
    </location>
</feature>
<name>A0ABD3PCV3_9STRA</name>
<organism evidence="3 4">
    <name type="scientific">Cyclotella atomus</name>
    <dbReference type="NCBI Taxonomy" id="382360"/>
    <lineage>
        <taxon>Eukaryota</taxon>
        <taxon>Sar</taxon>
        <taxon>Stramenopiles</taxon>
        <taxon>Ochrophyta</taxon>
        <taxon>Bacillariophyta</taxon>
        <taxon>Coscinodiscophyceae</taxon>
        <taxon>Thalassiosirophycidae</taxon>
        <taxon>Stephanodiscales</taxon>
        <taxon>Stephanodiscaceae</taxon>
        <taxon>Cyclotella</taxon>
    </lineage>
</organism>
<feature type="region of interest" description="Disordered" evidence="2">
    <location>
        <begin position="730"/>
        <end position="757"/>
    </location>
</feature>
<feature type="coiled-coil region" evidence="1">
    <location>
        <begin position="1708"/>
        <end position="1770"/>
    </location>
</feature>
<feature type="coiled-coil region" evidence="1">
    <location>
        <begin position="1584"/>
        <end position="1639"/>
    </location>
</feature>
<feature type="compositionally biased region" description="Polar residues" evidence="2">
    <location>
        <begin position="1424"/>
        <end position="1434"/>
    </location>
</feature>
<feature type="compositionally biased region" description="Basic residues" evidence="2">
    <location>
        <begin position="1812"/>
        <end position="1826"/>
    </location>
</feature>
<feature type="compositionally biased region" description="Basic and acidic residues" evidence="2">
    <location>
        <begin position="1505"/>
        <end position="1515"/>
    </location>
</feature>
<feature type="region of interest" description="Disordered" evidence="2">
    <location>
        <begin position="1424"/>
        <end position="1444"/>
    </location>
</feature>
<comment type="caution">
    <text evidence="3">The sequence shown here is derived from an EMBL/GenBank/DDBJ whole genome shotgun (WGS) entry which is preliminary data.</text>
</comment>
<feature type="region of interest" description="Disordered" evidence="2">
    <location>
        <begin position="1505"/>
        <end position="1531"/>
    </location>
</feature>
<evidence type="ECO:0000256" key="2">
    <source>
        <dbReference type="SAM" id="MobiDB-lite"/>
    </source>
</evidence>
<dbReference type="SUPFAM" id="SSF90257">
    <property type="entry name" value="Myosin rod fragments"/>
    <property type="match status" value="1"/>
</dbReference>
<protein>
    <submittedName>
        <fullName evidence="3">Uncharacterized protein</fullName>
    </submittedName>
</protein>
<proteinExistence type="predicted"/>
<dbReference type="Proteomes" id="UP001530400">
    <property type="component" value="Unassembled WGS sequence"/>
</dbReference>
<gene>
    <name evidence="3" type="ORF">ACHAWO_012471</name>
</gene>
<dbReference type="PANTHER" id="PTHR43941:SF1">
    <property type="entry name" value="STRUCTURAL MAINTENANCE OF CHROMOSOMES PROTEIN 2"/>
    <property type="match status" value="1"/>
</dbReference>
<evidence type="ECO:0000256" key="1">
    <source>
        <dbReference type="SAM" id="Coils"/>
    </source>
</evidence>
<accession>A0ABD3PCV3</accession>
<evidence type="ECO:0000313" key="4">
    <source>
        <dbReference type="Proteomes" id="UP001530400"/>
    </source>
</evidence>
<feature type="compositionally biased region" description="Basic and acidic residues" evidence="2">
    <location>
        <begin position="730"/>
        <end position="739"/>
    </location>
</feature>